<evidence type="ECO:0000256" key="3">
    <source>
        <dbReference type="PROSITE-ProRule" id="PRU00023"/>
    </source>
</evidence>
<dbReference type="Proteomes" id="UP001610334">
    <property type="component" value="Unassembled WGS sequence"/>
</dbReference>
<evidence type="ECO:0000256" key="1">
    <source>
        <dbReference type="ARBA" id="ARBA00022737"/>
    </source>
</evidence>
<dbReference type="InterPro" id="IPR036770">
    <property type="entry name" value="Ankyrin_rpt-contain_sf"/>
</dbReference>
<evidence type="ECO:0000313" key="4">
    <source>
        <dbReference type="EMBL" id="KAL2802967.1"/>
    </source>
</evidence>
<comment type="caution">
    <text evidence="4">The sequence shown here is derived from an EMBL/GenBank/DDBJ whole genome shotgun (WGS) entry which is preliminary data.</text>
</comment>
<dbReference type="InterPro" id="IPR002110">
    <property type="entry name" value="Ankyrin_rpt"/>
</dbReference>
<keyword evidence="5" id="KW-1185">Reference proteome</keyword>
<evidence type="ECO:0000313" key="5">
    <source>
        <dbReference type="Proteomes" id="UP001610334"/>
    </source>
</evidence>
<dbReference type="SMART" id="SM00248">
    <property type="entry name" value="ANK"/>
    <property type="match status" value="5"/>
</dbReference>
<reference evidence="4 5" key="1">
    <citation type="submission" date="2024-07" db="EMBL/GenBank/DDBJ databases">
        <title>Section-level genome sequencing and comparative genomics of Aspergillus sections Usti and Cavernicolus.</title>
        <authorList>
            <consortium name="Lawrence Berkeley National Laboratory"/>
            <person name="Nybo J.L."/>
            <person name="Vesth T.C."/>
            <person name="Theobald S."/>
            <person name="Frisvad J.C."/>
            <person name="Larsen T.O."/>
            <person name="Kjaerboelling I."/>
            <person name="Rothschild-Mancinelli K."/>
            <person name="Lyhne E.K."/>
            <person name="Kogle M.E."/>
            <person name="Barry K."/>
            <person name="Clum A."/>
            <person name="Na H."/>
            <person name="Ledsgaard L."/>
            <person name="Lin J."/>
            <person name="Lipzen A."/>
            <person name="Kuo A."/>
            <person name="Riley R."/>
            <person name="Mondo S."/>
            <person name="Labutti K."/>
            <person name="Haridas S."/>
            <person name="Pangalinan J."/>
            <person name="Salamov A.A."/>
            <person name="Simmons B.A."/>
            <person name="Magnuson J.K."/>
            <person name="Chen J."/>
            <person name="Drula E."/>
            <person name="Henrissat B."/>
            <person name="Wiebenga A."/>
            <person name="Lubbers R.J."/>
            <person name="Gomes A.C."/>
            <person name="Makela M.R."/>
            <person name="Stajich J."/>
            <person name="Grigoriev I.V."/>
            <person name="Mortensen U.H."/>
            <person name="De Vries R.P."/>
            <person name="Baker S.E."/>
            <person name="Andersen M.R."/>
        </authorList>
    </citation>
    <scope>NUCLEOTIDE SEQUENCE [LARGE SCALE GENOMIC DNA]</scope>
    <source>
        <strain evidence="4 5">CBS 588.65</strain>
    </source>
</reference>
<feature type="repeat" description="ANK" evidence="3">
    <location>
        <begin position="100"/>
        <end position="132"/>
    </location>
</feature>
<keyword evidence="1" id="KW-0677">Repeat</keyword>
<dbReference type="Gene3D" id="1.25.40.20">
    <property type="entry name" value="Ankyrin repeat-containing domain"/>
    <property type="match status" value="1"/>
</dbReference>
<organism evidence="4 5">
    <name type="scientific">Aspergillus granulosus</name>
    <dbReference type="NCBI Taxonomy" id="176169"/>
    <lineage>
        <taxon>Eukaryota</taxon>
        <taxon>Fungi</taxon>
        <taxon>Dikarya</taxon>
        <taxon>Ascomycota</taxon>
        <taxon>Pezizomycotina</taxon>
        <taxon>Eurotiomycetes</taxon>
        <taxon>Eurotiomycetidae</taxon>
        <taxon>Eurotiales</taxon>
        <taxon>Aspergillaceae</taxon>
        <taxon>Aspergillus</taxon>
        <taxon>Aspergillus subgen. Nidulantes</taxon>
    </lineage>
</organism>
<dbReference type="EMBL" id="JBFXLT010000156">
    <property type="protein sequence ID" value="KAL2802967.1"/>
    <property type="molecule type" value="Genomic_DNA"/>
</dbReference>
<dbReference type="PANTHER" id="PTHR24171">
    <property type="entry name" value="ANKYRIN REPEAT DOMAIN-CONTAINING PROTEIN 39-RELATED"/>
    <property type="match status" value="1"/>
</dbReference>
<dbReference type="SUPFAM" id="SSF48403">
    <property type="entry name" value="Ankyrin repeat"/>
    <property type="match status" value="1"/>
</dbReference>
<protein>
    <submittedName>
        <fullName evidence="4">Ankyrin repeat-containing domain protein</fullName>
    </submittedName>
</protein>
<keyword evidence="2 3" id="KW-0040">ANK repeat</keyword>
<dbReference type="Pfam" id="PF12796">
    <property type="entry name" value="Ank_2"/>
    <property type="match status" value="2"/>
</dbReference>
<proteinExistence type="predicted"/>
<feature type="repeat" description="ANK" evidence="3">
    <location>
        <begin position="193"/>
        <end position="225"/>
    </location>
</feature>
<evidence type="ECO:0000256" key="2">
    <source>
        <dbReference type="ARBA" id="ARBA00023043"/>
    </source>
</evidence>
<dbReference type="PROSITE" id="PS50297">
    <property type="entry name" value="ANK_REP_REGION"/>
    <property type="match status" value="2"/>
</dbReference>
<dbReference type="PROSITE" id="PS50088">
    <property type="entry name" value="ANK_REPEAT"/>
    <property type="match status" value="2"/>
</dbReference>
<accession>A0ABR4GVK8</accession>
<name>A0ABR4GVK8_9EURO</name>
<dbReference type="PANTHER" id="PTHR24171:SF9">
    <property type="entry name" value="ANKYRIN REPEAT DOMAIN-CONTAINING PROTEIN 39"/>
    <property type="match status" value="1"/>
</dbReference>
<gene>
    <name evidence="4" type="ORF">BJX63DRAFT_437390</name>
</gene>
<sequence>MVLDMYPQLHLDYALSEAYRTQNTIMLRFLIENAVKLGKRIFLPGPNTRSAAQLVINKAPASIWRTHQECQLLDACKNGDLGTVKRLCELGTSADMETNNGMSPLCYAIRNGHDGVVKELLKHGAPVGSGTGRPMLQDAMALAIRSRQSKVVRTLVNIGVPYNKEWALREAVGGRDVELMALVLPEPNMRLADGKTPLHVASQAGFLEGVALLVAVEARILKDDAGKTPLDYARDFGHNNILALF</sequence>